<dbReference type="InterPro" id="IPR002493">
    <property type="entry name" value="Herpes_UL25"/>
</dbReference>
<evidence type="ECO:0000256" key="1">
    <source>
        <dbReference type="ARBA" id="ARBA00022561"/>
    </source>
</evidence>
<name>A0A3S8D7K5_9GAMA</name>
<evidence type="ECO:0000313" key="7">
    <source>
        <dbReference type="Proteomes" id="UP000679767"/>
    </source>
</evidence>
<proteinExistence type="predicted"/>
<accession>A0A3S8D7K5</accession>
<protein>
    <submittedName>
        <fullName evidence="6">DNA packaging tegument protein</fullName>
    </submittedName>
</protein>
<evidence type="ECO:0000256" key="4">
    <source>
        <dbReference type="ARBA" id="ARBA00022844"/>
    </source>
</evidence>
<dbReference type="Pfam" id="PF01499">
    <property type="entry name" value="Herpes_UL25"/>
    <property type="match status" value="1"/>
</dbReference>
<sequence length="544" mass="61500">MPLHRVWENVVRRGNTLLQKGYREKVVIYLPHLEEIRRVAWLHRFRNARRAENQLKKRLLRLELDGLAQKQIDNSARLLRDLDQLEGHVRATSAGTEGACGGMHTEDKSGDMGNALDVRTNEWGILIVPGDSGFAFQVDFRLEFISCLYSQPQMWLPSYGPWYTQIVATVMQRRVFPRELKGNTNLQNSVSLALMKELLSTICHMTADVYADGRHLSDTLSCICILNAYYCKRKGSSLPSDMSGLLDSIGDKIALFMADFREYANAHEGDYNFIAHDPRQKETYVPVNRNLAYERGFFKGHKIFNFLVNRAILLVFDPSGPHWANGVDSVDLIYVITSTILGENVPPFMAYQFNLRAGIIALEVLMLVFTVIEFANPSGGGMATRRLQLQTLLGDNFVHAPPRNCFGRLKVLYYLFENYFTYMLLRDPSKPMSDIFPGACLLALEARHLRDGSRGKFINLAGQQFNDILDTIVQKKLILDPKQLYGAKVRLRLGLEAGLAVLLGAPNPAMIAQDILRTSFAGEDDYDRLYFLVLGCLPVANPII</sequence>
<keyword evidence="2" id="KW-1048">Host nucleus</keyword>
<dbReference type="GO" id="GO:0019072">
    <property type="term" value="P:viral genome packaging"/>
    <property type="evidence" value="ECO:0007669"/>
    <property type="project" value="InterPro"/>
</dbReference>
<reference evidence="6" key="1">
    <citation type="submission" date="2017-11" db="EMBL/GenBank/DDBJ databases">
        <title>The distinct marsupial branch of gammaherpesviruses includes novel host-derived genes seldom found in other viruses.</title>
        <authorList>
            <person name="Vaz P.K."/>
        </authorList>
    </citation>
    <scope>NUCLEOTIDE SEQUENCE</scope>
    <source>
        <strain evidence="6">V3187/11</strain>
    </source>
</reference>
<keyword evidence="4" id="KW-0946">Virion</keyword>
<keyword evidence="1" id="KW-0167">Capsid protein</keyword>
<evidence type="ECO:0000256" key="2">
    <source>
        <dbReference type="ARBA" id="ARBA00022562"/>
    </source>
</evidence>
<dbReference type="EMBL" id="MG452721">
    <property type="protein sequence ID" value="AZB49119.1"/>
    <property type="molecule type" value="Genomic_DNA"/>
</dbReference>
<dbReference type="Proteomes" id="UP000679767">
    <property type="component" value="Segment"/>
</dbReference>
<dbReference type="RefSeq" id="YP_010087389.1">
    <property type="nucleotide sequence ID" value="NC_055554.1"/>
</dbReference>
<keyword evidence="3" id="KW-1188">Viral release from host cell</keyword>
<dbReference type="GeneID" id="65102673"/>
<evidence type="ECO:0000313" key="6">
    <source>
        <dbReference type="EMBL" id="AZB49119.1"/>
    </source>
</evidence>
<gene>
    <name evidence="6" type="primary">ORF19</name>
</gene>
<evidence type="ECO:0000256" key="3">
    <source>
        <dbReference type="ARBA" id="ARBA00022612"/>
    </source>
</evidence>
<evidence type="ECO:0000256" key="5">
    <source>
        <dbReference type="ARBA" id="ARBA00023219"/>
    </source>
</evidence>
<keyword evidence="7" id="KW-1185">Reference proteome</keyword>
<dbReference type="KEGG" id="vg:65102673"/>
<organism evidence="6">
    <name type="scientific">Vombatid gammaherpesvirus 1</name>
    <dbReference type="NCBI Taxonomy" id="2052651"/>
    <lineage>
        <taxon>Viruses</taxon>
        <taxon>Duplodnaviria</taxon>
        <taxon>Heunggongvirae</taxon>
        <taxon>Peploviricota</taxon>
        <taxon>Herviviricetes</taxon>
        <taxon>Herpesvirales</taxon>
        <taxon>Orthoherpesviridae</taxon>
        <taxon>Gammaherpesvirinae</taxon>
        <taxon>Manticavirus</taxon>
        <taxon>Manticavirus vombatidgamma1</taxon>
    </lineage>
</organism>
<dbReference type="GO" id="GO:0019028">
    <property type="term" value="C:viral capsid"/>
    <property type="evidence" value="ECO:0007669"/>
    <property type="project" value="UniProtKB-KW"/>
</dbReference>
<keyword evidence="5" id="KW-0231">Viral genome packaging</keyword>